<protein>
    <submittedName>
        <fullName evidence="2">Uncharacterized protein</fullName>
    </submittedName>
</protein>
<evidence type="ECO:0000313" key="2">
    <source>
        <dbReference type="EMBL" id="CAJ0586745.1"/>
    </source>
</evidence>
<dbReference type="Proteomes" id="UP001177023">
    <property type="component" value="Unassembled WGS sequence"/>
</dbReference>
<keyword evidence="3" id="KW-1185">Reference proteome</keyword>
<feature type="non-terminal residue" evidence="2">
    <location>
        <position position="222"/>
    </location>
</feature>
<organism evidence="2 3">
    <name type="scientific">Mesorhabditis spiculigera</name>
    <dbReference type="NCBI Taxonomy" id="96644"/>
    <lineage>
        <taxon>Eukaryota</taxon>
        <taxon>Metazoa</taxon>
        <taxon>Ecdysozoa</taxon>
        <taxon>Nematoda</taxon>
        <taxon>Chromadorea</taxon>
        <taxon>Rhabditida</taxon>
        <taxon>Rhabditina</taxon>
        <taxon>Rhabditomorpha</taxon>
        <taxon>Rhabditoidea</taxon>
        <taxon>Rhabditidae</taxon>
        <taxon>Mesorhabditinae</taxon>
        <taxon>Mesorhabditis</taxon>
    </lineage>
</organism>
<comment type="caution">
    <text evidence="2">The sequence shown here is derived from an EMBL/GenBank/DDBJ whole genome shotgun (WGS) entry which is preliminary data.</text>
</comment>
<evidence type="ECO:0000313" key="3">
    <source>
        <dbReference type="Proteomes" id="UP001177023"/>
    </source>
</evidence>
<name>A0AA36GD67_9BILA</name>
<gene>
    <name evidence="2" type="ORF">MSPICULIGERA_LOCUS24733</name>
</gene>
<accession>A0AA36GD67</accession>
<dbReference type="EMBL" id="CATQJA010002709">
    <property type="protein sequence ID" value="CAJ0586745.1"/>
    <property type="molecule type" value="Genomic_DNA"/>
</dbReference>
<evidence type="ECO:0000256" key="1">
    <source>
        <dbReference type="SAM" id="MobiDB-lite"/>
    </source>
</evidence>
<proteinExistence type="predicted"/>
<reference evidence="2" key="1">
    <citation type="submission" date="2023-06" db="EMBL/GenBank/DDBJ databases">
        <authorList>
            <person name="Delattre M."/>
        </authorList>
    </citation>
    <scope>NUCLEOTIDE SEQUENCE</scope>
    <source>
        <strain evidence="2">AF72</strain>
    </source>
</reference>
<dbReference type="AlphaFoldDB" id="A0AA36GD67"/>
<feature type="region of interest" description="Disordered" evidence="1">
    <location>
        <begin position="199"/>
        <end position="222"/>
    </location>
</feature>
<sequence length="222" mass="24887">MTSLLWNSVEKRLAAGYASKQDIVRTEWMKAYLKSLDEDAPIARCLPAVVKVNEQKTDPTALARLSDEQGETIRNAYAAAQTYDGVDLDSLHQEFNDWETKQRPFLLGRIEELRQEVDVAYKLLIGKMADKSDALRAVKTGVEALENEKRQVLGQLKQPTQNLPMNMLAYLPVEGVDGNGRLVQQDDRTPDQMVQLEAAAQNAPSEDLRSQPTQSDRETDAV</sequence>